<feature type="region of interest" description="Disordered" evidence="1">
    <location>
        <begin position="558"/>
        <end position="696"/>
    </location>
</feature>
<keyword evidence="3" id="KW-1185">Reference proteome</keyword>
<protein>
    <submittedName>
        <fullName evidence="2">Uncharacterized protein</fullName>
    </submittedName>
</protein>
<dbReference type="HOGENOM" id="CLU_395916_0_0_1"/>
<sequence>MDSRESSVETADSSDYVKAMMRLEKICKYSERHYRNLRSVESPLKRQDENFKRDQAKLNDLNLEFREVASDHKLPDGITEDAKPDWLMDQVLAIQQLKKRIEMGPDRESVENEEAEYQAHCRSEERLYFFALLKLFGDRGRAWTMEFYGLNDRITATDMATPRSMASTPSPGNDEAGDEWDVPDDREDPTPLTPHPRTHLDKRAAARKRRITKSAERPGQQKRPRHNSTRGSLAGDRTIEFDQVFQDGKTRTKYRIARYPPRNGAWYILECRQHDKHFPKDPVHGAAKHLDSPAHQHMGRGHEQAVRELGIRVLGCNEVLAARNNAVFDRASVKDARNPDGRRLPSSGARKSHFRIPQPRNIDKIMKEINPGDVCVTRWQNHRGLYPIYILPLGKSLRMRFMQSAILETDLVNQLPSCFEFDPETDEIPRWAPGFEDGGNKVHQRLYPVMFFRSSRFPQGNEISFVPGSHMKPYDKNDPTIRYRDQVEDFLTRRHNPTPPPEAASRSTSPTSSSTPSSDDAIRENATPRQRLSPHPEIQRLLEWSSADFGEHAVVEQHETDEHDDYPHDPRTADADDEEEEGVGNSTYHFRDRRRRRRFNDRETEEEATESEEEEDDGIRGDEEDEDIYGDDTLGRPLANRSRDTSNTPASNASDIPNIRFPTINEFWRQQSRERTAESDKQSSYSELFPVGLQMS</sequence>
<dbReference type="VEuPathDB" id="FungiDB:NECHADRAFT_87755"/>
<feature type="region of interest" description="Disordered" evidence="1">
    <location>
        <begin position="159"/>
        <end position="240"/>
    </location>
</feature>
<feature type="region of interest" description="Disordered" evidence="1">
    <location>
        <begin position="492"/>
        <end position="536"/>
    </location>
</feature>
<organism evidence="2 3">
    <name type="scientific">Fusarium vanettenii (strain ATCC MYA-4622 / CBS 123669 / FGSC 9596 / NRRL 45880 / 77-13-4)</name>
    <name type="common">Fusarium solani subsp. pisi</name>
    <dbReference type="NCBI Taxonomy" id="660122"/>
    <lineage>
        <taxon>Eukaryota</taxon>
        <taxon>Fungi</taxon>
        <taxon>Dikarya</taxon>
        <taxon>Ascomycota</taxon>
        <taxon>Pezizomycotina</taxon>
        <taxon>Sordariomycetes</taxon>
        <taxon>Hypocreomycetidae</taxon>
        <taxon>Hypocreales</taxon>
        <taxon>Nectriaceae</taxon>
        <taxon>Fusarium</taxon>
        <taxon>Fusarium solani species complex</taxon>
        <taxon>Fusarium vanettenii</taxon>
    </lineage>
</organism>
<feature type="compositionally biased region" description="Acidic residues" evidence="1">
    <location>
        <begin position="603"/>
        <end position="630"/>
    </location>
</feature>
<feature type="compositionally biased region" description="Low complexity" evidence="1">
    <location>
        <begin position="503"/>
        <end position="518"/>
    </location>
</feature>
<feature type="compositionally biased region" description="Basic and acidic residues" evidence="1">
    <location>
        <begin position="558"/>
        <end position="574"/>
    </location>
</feature>
<evidence type="ECO:0000313" key="2">
    <source>
        <dbReference type="EMBL" id="EEU41562.1"/>
    </source>
</evidence>
<dbReference type="KEGG" id="nhe:NECHADRAFT_87755"/>
<dbReference type="OMA" id="WPASSHN"/>
<dbReference type="RefSeq" id="XP_003047275.1">
    <property type="nucleotide sequence ID" value="XM_003047229.1"/>
</dbReference>
<proteinExistence type="predicted"/>
<feature type="compositionally biased region" description="Basic and acidic residues" evidence="1">
    <location>
        <begin position="671"/>
        <end position="681"/>
    </location>
</feature>
<accession>C7Z2Y0</accession>
<feature type="compositionally biased region" description="Acidic residues" evidence="1">
    <location>
        <begin position="175"/>
        <end position="187"/>
    </location>
</feature>
<dbReference type="OrthoDB" id="4835412at2759"/>
<gene>
    <name evidence="2" type="ORF">NECHADRAFT_87755</name>
</gene>
<feature type="compositionally biased region" description="Polar residues" evidence="1">
    <location>
        <begin position="645"/>
        <end position="655"/>
    </location>
</feature>
<dbReference type="EMBL" id="GG698907">
    <property type="protein sequence ID" value="EEU41562.1"/>
    <property type="molecule type" value="Genomic_DNA"/>
</dbReference>
<dbReference type="Proteomes" id="UP000005206">
    <property type="component" value="Chromosome 12"/>
</dbReference>
<reference evidence="2 3" key="1">
    <citation type="journal article" date="2009" name="PLoS Genet.">
        <title>The genome of Nectria haematococca: contribution of supernumerary chromosomes to gene expansion.</title>
        <authorList>
            <person name="Coleman J.J."/>
            <person name="Rounsley S.D."/>
            <person name="Rodriguez-Carres M."/>
            <person name="Kuo A."/>
            <person name="Wasmann C.C."/>
            <person name="Grimwood J."/>
            <person name="Schmutz J."/>
            <person name="Taga M."/>
            <person name="White G.J."/>
            <person name="Zhou S."/>
            <person name="Schwartz D.C."/>
            <person name="Freitag M."/>
            <person name="Ma L.J."/>
            <person name="Danchin E.G."/>
            <person name="Henrissat B."/>
            <person name="Coutinho P.M."/>
            <person name="Nelson D.R."/>
            <person name="Straney D."/>
            <person name="Napoli C.A."/>
            <person name="Barker B.M."/>
            <person name="Gribskov M."/>
            <person name="Rep M."/>
            <person name="Kroken S."/>
            <person name="Molnar I."/>
            <person name="Rensing C."/>
            <person name="Kennell J.C."/>
            <person name="Zamora J."/>
            <person name="Farman M.L."/>
            <person name="Selker E.U."/>
            <person name="Salamov A."/>
            <person name="Shapiro H."/>
            <person name="Pangilinan J."/>
            <person name="Lindquist E."/>
            <person name="Lamers C."/>
            <person name="Grigoriev I.V."/>
            <person name="Geiser D.M."/>
            <person name="Covert S.F."/>
            <person name="Temporini E."/>
            <person name="Vanetten H.D."/>
        </authorList>
    </citation>
    <scope>NUCLEOTIDE SEQUENCE [LARGE SCALE GENOMIC DNA]</scope>
    <source>
        <strain evidence="3">ATCC MYA-4622 / CBS 123669 / FGSC 9596 / NRRL 45880 / 77-13-4</strain>
    </source>
</reference>
<evidence type="ECO:0000313" key="3">
    <source>
        <dbReference type="Proteomes" id="UP000005206"/>
    </source>
</evidence>
<dbReference type="InParanoid" id="C7Z2Y0"/>
<evidence type="ECO:0000256" key="1">
    <source>
        <dbReference type="SAM" id="MobiDB-lite"/>
    </source>
</evidence>
<dbReference type="GeneID" id="9675882"/>
<name>C7Z2Y0_FUSV7</name>
<dbReference type="AlphaFoldDB" id="C7Z2Y0"/>
<dbReference type="eggNOG" id="ENOG502RS7E">
    <property type="taxonomic scope" value="Eukaryota"/>
</dbReference>